<proteinExistence type="predicted"/>
<dbReference type="PANTHER" id="PTHR30386">
    <property type="entry name" value="MEMBRANE FUSION SUBUNIT OF EMRAB-TOLC MULTIDRUG EFFLUX PUMP"/>
    <property type="match status" value="1"/>
</dbReference>
<dbReference type="InterPro" id="IPR050739">
    <property type="entry name" value="MFP"/>
</dbReference>
<dbReference type="Proteomes" id="UP001597525">
    <property type="component" value="Unassembled WGS sequence"/>
</dbReference>
<name>A0ABW6BCA2_9SPHI</name>
<protein>
    <submittedName>
        <fullName evidence="2">HlyD family secretion protein</fullName>
    </submittedName>
</protein>
<sequence length="420" mass="47965">MLEEDLHSEDLQDIIAKTPSWLLSRGISLIFVTIVMLVGATAFIRYPEIVTVDMKFTTPVSPKKIVNPIDGNLLSILVDDGTIVQQGQEVAFIESTADHLQVLSLLTALHKMRENDPKSIDLEKIISPSELKLGELQGSYQSFYMAYLNYLAAAEKGIYSTRKRSIQDEVEIIRQQDERSKQVLELQQKELDIAIEEYERYKTLAQKKIISPQELQEKEVVLLSKRQSIPQMESNLLMIQNSLLSKDRELAEINNHVFEALQKFTQAFNSFVSEAATWKRQHVLSAPIAGKLVYGGFLQENLYVKAGEELFYINPNLDEYYGEVFIPQINSSKIKVGQEVLIKVRSYPYQEYGYLHGNVSFISDIPIRDSVFFSKIAINRTAQDSIILLKPGIMADADIITEDLSIMKRIWMNLQKSIKY</sequence>
<gene>
    <name evidence="2" type="ORF">ACFS7Y_00200</name>
</gene>
<dbReference type="PANTHER" id="PTHR30386:SF28">
    <property type="entry name" value="EXPORTED PROTEIN"/>
    <property type="match status" value="1"/>
</dbReference>
<accession>A0ABW6BCA2</accession>
<evidence type="ECO:0000313" key="2">
    <source>
        <dbReference type="EMBL" id="MFD2965791.1"/>
    </source>
</evidence>
<reference evidence="3" key="1">
    <citation type="journal article" date="2019" name="Int. J. Syst. Evol. Microbiol.">
        <title>The Global Catalogue of Microorganisms (GCM) 10K type strain sequencing project: providing services to taxonomists for standard genome sequencing and annotation.</title>
        <authorList>
            <consortium name="The Broad Institute Genomics Platform"/>
            <consortium name="The Broad Institute Genome Sequencing Center for Infectious Disease"/>
            <person name="Wu L."/>
            <person name="Ma J."/>
        </authorList>
    </citation>
    <scope>NUCLEOTIDE SEQUENCE [LARGE SCALE GENOMIC DNA]</scope>
    <source>
        <strain evidence="3">KCTC 22814</strain>
    </source>
</reference>
<comment type="caution">
    <text evidence="2">The sequence shown here is derived from an EMBL/GenBank/DDBJ whole genome shotgun (WGS) entry which is preliminary data.</text>
</comment>
<dbReference type="Gene3D" id="2.40.30.170">
    <property type="match status" value="1"/>
</dbReference>
<keyword evidence="3" id="KW-1185">Reference proteome</keyword>
<keyword evidence="1" id="KW-0472">Membrane</keyword>
<dbReference type="RefSeq" id="WP_320184671.1">
    <property type="nucleotide sequence ID" value="NZ_CP138332.1"/>
</dbReference>
<feature type="transmembrane region" description="Helical" evidence="1">
    <location>
        <begin position="27"/>
        <end position="46"/>
    </location>
</feature>
<keyword evidence="1" id="KW-1133">Transmembrane helix</keyword>
<dbReference type="EMBL" id="JBHUPB010000001">
    <property type="protein sequence ID" value="MFD2965791.1"/>
    <property type="molecule type" value="Genomic_DNA"/>
</dbReference>
<keyword evidence="1" id="KW-0812">Transmembrane</keyword>
<organism evidence="2 3">
    <name type="scientific">Sphingobacterium bambusae</name>
    <dbReference type="NCBI Taxonomy" id="662858"/>
    <lineage>
        <taxon>Bacteria</taxon>
        <taxon>Pseudomonadati</taxon>
        <taxon>Bacteroidota</taxon>
        <taxon>Sphingobacteriia</taxon>
        <taxon>Sphingobacteriales</taxon>
        <taxon>Sphingobacteriaceae</taxon>
        <taxon>Sphingobacterium</taxon>
    </lineage>
</organism>
<evidence type="ECO:0000256" key="1">
    <source>
        <dbReference type="SAM" id="Phobius"/>
    </source>
</evidence>
<evidence type="ECO:0000313" key="3">
    <source>
        <dbReference type="Proteomes" id="UP001597525"/>
    </source>
</evidence>